<proteinExistence type="predicted"/>
<organism evidence="1 2">
    <name type="scientific">Nepenthes gracilis</name>
    <name type="common">Slender pitcher plant</name>
    <dbReference type="NCBI Taxonomy" id="150966"/>
    <lineage>
        <taxon>Eukaryota</taxon>
        <taxon>Viridiplantae</taxon>
        <taxon>Streptophyta</taxon>
        <taxon>Embryophyta</taxon>
        <taxon>Tracheophyta</taxon>
        <taxon>Spermatophyta</taxon>
        <taxon>Magnoliopsida</taxon>
        <taxon>eudicotyledons</taxon>
        <taxon>Gunneridae</taxon>
        <taxon>Pentapetalae</taxon>
        <taxon>Caryophyllales</taxon>
        <taxon>Nepenthaceae</taxon>
        <taxon>Nepenthes</taxon>
    </lineage>
</organism>
<accession>A0AAD3P5C3</accession>
<evidence type="ECO:0000313" key="2">
    <source>
        <dbReference type="Proteomes" id="UP001279734"/>
    </source>
</evidence>
<reference evidence="1" key="1">
    <citation type="submission" date="2023-05" db="EMBL/GenBank/DDBJ databases">
        <title>Nepenthes gracilis genome sequencing.</title>
        <authorList>
            <person name="Fukushima K."/>
        </authorList>
    </citation>
    <scope>NUCLEOTIDE SEQUENCE</scope>
    <source>
        <strain evidence="1">SING2019-196</strain>
    </source>
</reference>
<gene>
    <name evidence="1" type="ORF">Nepgr_001009</name>
</gene>
<dbReference type="Proteomes" id="UP001279734">
    <property type="component" value="Unassembled WGS sequence"/>
</dbReference>
<protein>
    <submittedName>
        <fullName evidence="1">Uncharacterized protein</fullName>
    </submittedName>
</protein>
<dbReference type="EMBL" id="BSYO01000001">
    <property type="protein sequence ID" value="GMG99169.1"/>
    <property type="molecule type" value="Genomic_DNA"/>
</dbReference>
<keyword evidence="2" id="KW-1185">Reference proteome</keyword>
<name>A0AAD3P5C3_NEPGR</name>
<sequence>MHGKHSKDWHAAIIDRICRIPRIGSLNLSQLQEEPLLIQCASVNPKVPNTNSKSSRGSLQATVQHQRTHLATFSGGDRRTHLVNFETVCCSMEAGRFGLWKTNHSMALPGFQ</sequence>
<comment type="caution">
    <text evidence="1">The sequence shown here is derived from an EMBL/GenBank/DDBJ whole genome shotgun (WGS) entry which is preliminary data.</text>
</comment>
<dbReference type="AlphaFoldDB" id="A0AAD3P5C3"/>
<evidence type="ECO:0000313" key="1">
    <source>
        <dbReference type="EMBL" id="GMG99169.1"/>
    </source>
</evidence>